<gene>
    <name evidence="9" type="primary">LKH1</name>
    <name evidence="9" type="ORF">LTR09_001710</name>
</gene>
<dbReference type="PANTHER" id="PTHR45646:SF11">
    <property type="entry name" value="SERINE_THREONINE-PROTEIN KINASE DOA"/>
    <property type="match status" value="1"/>
</dbReference>
<feature type="compositionally biased region" description="Polar residues" evidence="7">
    <location>
        <begin position="220"/>
        <end position="264"/>
    </location>
</feature>
<feature type="compositionally biased region" description="Polar residues" evidence="7">
    <location>
        <begin position="38"/>
        <end position="58"/>
    </location>
</feature>
<evidence type="ECO:0000259" key="8">
    <source>
        <dbReference type="PROSITE" id="PS50011"/>
    </source>
</evidence>
<dbReference type="PROSITE" id="PS00108">
    <property type="entry name" value="PROTEIN_KINASE_ST"/>
    <property type="match status" value="1"/>
</dbReference>
<name>A0AAJ0LWC2_9PEZI</name>
<dbReference type="PROSITE" id="PS00107">
    <property type="entry name" value="PROTEIN_KINASE_ATP"/>
    <property type="match status" value="1"/>
</dbReference>
<accession>A0AAJ0LWC2</accession>
<keyword evidence="5 6" id="KW-0067">ATP-binding</keyword>
<keyword evidence="10" id="KW-1185">Reference proteome</keyword>
<dbReference type="GO" id="GO:0005524">
    <property type="term" value="F:ATP binding"/>
    <property type="evidence" value="ECO:0007669"/>
    <property type="project" value="UniProtKB-UniRule"/>
</dbReference>
<evidence type="ECO:0000256" key="4">
    <source>
        <dbReference type="ARBA" id="ARBA00022777"/>
    </source>
</evidence>
<evidence type="ECO:0000313" key="9">
    <source>
        <dbReference type="EMBL" id="KAK3057526.1"/>
    </source>
</evidence>
<sequence>MSTPTTLTQALPPFELDHRQRYLQEHYQDRYLPPPRPSSNVSYQSNNLPARPSSNLSNGYFVAPPRPQSNMSNRGYTHSHAHGNGNGQARAGAEYSYTNGLAHQSSHEDLKRTNSAASQRQRPLPPPPQSSSSRALAEVPQVPQKEVSEHKQDESALTGQKRGQKSPVDWDNFFGGKPPAEIIMIHDDDSPAPPAEVQRLPPPTNDATTTHHVDKRRRTNAGSGDATYSNTNTPYSQSHGASTDSLQATTAPTSHGSQVSSSSKLDGVQTGQKRKRTAAKAPEPDRKKQELERTGGRGYLAEYGDYVPPSKIPKKQKDIAVPSIYDVRFTIDEKVEHWLTSVQRYKTNEPVDDEDGHYIVQENSKLGERYSLIQLLGQGTFGKVVKALDIRTRKEVAVKIIRAVPKYRDASRIELRVLQTLRTADEHNRNRCIQLRDCFDWRGHICIVTPLLGLSVFDFLKTGGFVPFPGSHIQAFARQLLGSIAFLHDLNLIHTDLKPENILLLNHNYQTFTYNRNIPSSSNLTARSAKFRRVLLQPQINLIDFGSATFNDEYHSSVVSTRHYRAPEIILGIGWSHPIDIWSLGCILVECYTGDALFQTHDCAEHLAMMQHVTGLDIDKSLIREVNRTKRERNSAARFFKNNRLSYPAPDTPRQSRKFVKSMKRLEETIVPTNQFNKLFLDLLRKIFVYDPKKRITAREALKHPWFGELVEDDGTEAARIKEERERSAAAKSAARRS</sequence>
<evidence type="ECO:0000256" key="5">
    <source>
        <dbReference type="ARBA" id="ARBA00022840"/>
    </source>
</evidence>
<dbReference type="AlphaFoldDB" id="A0AAJ0LWC2"/>
<dbReference type="EMBL" id="JAWDJX010000003">
    <property type="protein sequence ID" value="KAK3057526.1"/>
    <property type="molecule type" value="Genomic_DNA"/>
</dbReference>
<proteinExistence type="predicted"/>
<protein>
    <submittedName>
        <fullName evidence="9">Serine threonine protein kinase CMGC group</fullName>
        <ecNumber evidence="9">2.7.12.1</ecNumber>
    </submittedName>
</protein>
<dbReference type="InterPro" id="IPR008271">
    <property type="entry name" value="Ser/Thr_kinase_AS"/>
</dbReference>
<dbReference type="CDD" id="cd14134">
    <property type="entry name" value="PKc_CLK"/>
    <property type="match status" value="1"/>
</dbReference>
<feature type="compositionally biased region" description="Basic and acidic residues" evidence="7">
    <location>
        <begin position="15"/>
        <end position="29"/>
    </location>
</feature>
<feature type="compositionally biased region" description="Basic and acidic residues" evidence="7">
    <location>
        <begin position="282"/>
        <end position="295"/>
    </location>
</feature>
<dbReference type="InterPro" id="IPR051175">
    <property type="entry name" value="CLK_kinases"/>
</dbReference>
<evidence type="ECO:0000256" key="6">
    <source>
        <dbReference type="PROSITE-ProRule" id="PRU10141"/>
    </source>
</evidence>
<dbReference type="Gene3D" id="3.30.200.20">
    <property type="entry name" value="Phosphorylase Kinase, domain 1"/>
    <property type="match status" value="1"/>
</dbReference>
<evidence type="ECO:0000256" key="1">
    <source>
        <dbReference type="ARBA" id="ARBA00022527"/>
    </source>
</evidence>
<dbReference type="Gene3D" id="1.10.510.10">
    <property type="entry name" value="Transferase(Phosphotransferase) domain 1"/>
    <property type="match status" value="1"/>
</dbReference>
<evidence type="ECO:0000313" key="10">
    <source>
        <dbReference type="Proteomes" id="UP001271007"/>
    </source>
</evidence>
<evidence type="ECO:0000256" key="3">
    <source>
        <dbReference type="ARBA" id="ARBA00022741"/>
    </source>
</evidence>
<dbReference type="InterPro" id="IPR017441">
    <property type="entry name" value="Protein_kinase_ATP_BS"/>
</dbReference>
<dbReference type="PROSITE" id="PS50011">
    <property type="entry name" value="PROTEIN_KINASE_DOM"/>
    <property type="match status" value="1"/>
</dbReference>
<keyword evidence="1" id="KW-0723">Serine/threonine-protein kinase</keyword>
<dbReference type="SUPFAM" id="SSF56112">
    <property type="entry name" value="Protein kinase-like (PK-like)"/>
    <property type="match status" value="1"/>
</dbReference>
<feature type="region of interest" description="Disordered" evidence="7">
    <location>
        <begin position="1"/>
        <end position="302"/>
    </location>
</feature>
<dbReference type="GO" id="GO:0043484">
    <property type="term" value="P:regulation of RNA splicing"/>
    <property type="evidence" value="ECO:0007669"/>
    <property type="project" value="TreeGrafter"/>
</dbReference>
<reference evidence="9" key="1">
    <citation type="submission" date="2023-04" db="EMBL/GenBank/DDBJ databases">
        <title>Black Yeasts Isolated from many extreme environments.</title>
        <authorList>
            <person name="Coleine C."/>
            <person name="Stajich J.E."/>
            <person name="Selbmann L."/>
        </authorList>
    </citation>
    <scope>NUCLEOTIDE SEQUENCE</scope>
    <source>
        <strain evidence="9">CCFEE 5312</strain>
    </source>
</reference>
<dbReference type="GO" id="GO:0005634">
    <property type="term" value="C:nucleus"/>
    <property type="evidence" value="ECO:0007669"/>
    <property type="project" value="TreeGrafter"/>
</dbReference>
<comment type="caution">
    <text evidence="9">The sequence shown here is derived from an EMBL/GenBank/DDBJ whole genome shotgun (WGS) entry which is preliminary data.</text>
</comment>
<dbReference type="GO" id="GO:0004674">
    <property type="term" value="F:protein serine/threonine kinase activity"/>
    <property type="evidence" value="ECO:0007669"/>
    <property type="project" value="UniProtKB-KW"/>
</dbReference>
<keyword evidence="4 9" id="KW-0418">Kinase</keyword>
<dbReference type="EC" id="2.7.12.1" evidence="9"/>
<organism evidence="9 10">
    <name type="scientific">Extremus antarcticus</name>
    <dbReference type="NCBI Taxonomy" id="702011"/>
    <lineage>
        <taxon>Eukaryota</taxon>
        <taxon>Fungi</taxon>
        <taxon>Dikarya</taxon>
        <taxon>Ascomycota</taxon>
        <taxon>Pezizomycotina</taxon>
        <taxon>Dothideomycetes</taxon>
        <taxon>Dothideomycetidae</taxon>
        <taxon>Mycosphaerellales</taxon>
        <taxon>Extremaceae</taxon>
        <taxon>Extremus</taxon>
    </lineage>
</organism>
<feature type="binding site" evidence="6">
    <location>
        <position position="399"/>
    </location>
    <ligand>
        <name>ATP</name>
        <dbReference type="ChEBI" id="CHEBI:30616"/>
    </ligand>
</feature>
<dbReference type="InterPro" id="IPR000719">
    <property type="entry name" value="Prot_kinase_dom"/>
</dbReference>
<dbReference type="Pfam" id="PF00069">
    <property type="entry name" value="Pkinase"/>
    <property type="match status" value="1"/>
</dbReference>
<dbReference type="PANTHER" id="PTHR45646">
    <property type="entry name" value="SERINE/THREONINE-PROTEIN KINASE DOA-RELATED"/>
    <property type="match status" value="1"/>
</dbReference>
<evidence type="ECO:0000256" key="7">
    <source>
        <dbReference type="SAM" id="MobiDB-lite"/>
    </source>
</evidence>
<evidence type="ECO:0000256" key="2">
    <source>
        <dbReference type="ARBA" id="ARBA00022679"/>
    </source>
</evidence>
<keyword evidence="2 9" id="KW-0808">Transferase</keyword>
<dbReference type="InterPro" id="IPR011009">
    <property type="entry name" value="Kinase-like_dom_sf"/>
</dbReference>
<dbReference type="Proteomes" id="UP001271007">
    <property type="component" value="Unassembled WGS sequence"/>
</dbReference>
<feature type="domain" description="Protein kinase" evidence="8">
    <location>
        <begin position="370"/>
        <end position="707"/>
    </location>
</feature>
<keyword evidence="3 6" id="KW-0547">Nucleotide-binding</keyword>
<dbReference type="GO" id="GO:0004712">
    <property type="term" value="F:protein serine/threonine/tyrosine kinase activity"/>
    <property type="evidence" value="ECO:0007669"/>
    <property type="project" value="UniProtKB-EC"/>
</dbReference>
<dbReference type="SMART" id="SM00220">
    <property type="entry name" value="S_TKc"/>
    <property type="match status" value="1"/>
</dbReference>